<keyword evidence="4" id="KW-1185">Reference proteome</keyword>
<evidence type="ECO:0000256" key="2">
    <source>
        <dbReference type="SAM" id="Phobius"/>
    </source>
</evidence>
<feature type="coiled-coil region" evidence="1">
    <location>
        <begin position="79"/>
        <end position="110"/>
    </location>
</feature>
<keyword evidence="2" id="KW-0812">Transmembrane</keyword>
<evidence type="ECO:0000313" key="3">
    <source>
        <dbReference type="EMBL" id="KAG2430684.1"/>
    </source>
</evidence>
<gene>
    <name evidence="3" type="ORF">HYH02_013681</name>
</gene>
<dbReference type="Gene3D" id="3.30.910.20">
    <property type="entry name" value="Skp domain"/>
    <property type="match status" value="1"/>
</dbReference>
<dbReference type="InterPro" id="IPR024930">
    <property type="entry name" value="Skp_dom_sf"/>
</dbReference>
<keyword evidence="1" id="KW-0175">Coiled coil</keyword>
<dbReference type="AlphaFoldDB" id="A0A835SYR1"/>
<sequence>MALGRHCHSGTVHLRRTGVTAFPRARRTVSQRSIHAAATPAEKAFSARDSLVRSDFSTIQAEGLLVVFPTNDVSSKQDIKDLDTTIKDLRATLQQSIKDLQKDLQTTQEKGIKDLETKQQQAATAQQQAITDLETKQQQAVKDLQTTLNQYAIGLAVLILLSAGSPLATTLTFLSKLLPLVKPL</sequence>
<evidence type="ECO:0000313" key="4">
    <source>
        <dbReference type="Proteomes" id="UP000613740"/>
    </source>
</evidence>
<organism evidence="3 4">
    <name type="scientific">Chlamydomonas schloesseri</name>
    <dbReference type="NCBI Taxonomy" id="2026947"/>
    <lineage>
        <taxon>Eukaryota</taxon>
        <taxon>Viridiplantae</taxon>
        <taxon>Chlorophyta</taxon>
        <taxon>core chlorophytes</taxon>
        <taxon>Chlorophyceae</taxon>
        <taxon>CS clade</taxon>
        <taxon>Chlamydomonadales</taxon>
        <taxon>Chlamydomonadaceae</taxon>
        <taxon>Chlamydomonas</taxon>
    </lineage>
</organism>
<keyword evidence="2" id="KW-0472">Membrane</keyword>
<dbReference type="OrthoDB" id="10590970at2759"/>
<evidence type="ECO:0000256" key="1">
    <source>
        <dbReference type="SAM" id="Coils"/>
    </source>
</evidence>
<dbReference type="EMBL" id="JAEHOD010000078">
    <property type="protein sequence ID" value="KAG2430684.1"/>
    <property type="molecule type" value="Genomic_DNA"/>
</dbReference>
<keyword evidence="2" id="KW-1133">Transmembrane helix</keyword>
<name>A0A835SYR1_9CHLO</name>
<protein>
    <submittedName>
        <fullName evidence="3">Uncharacterized protein</fullName>
    </submittedName>
</protein>
<proteinExistence type="predicted"/>
<reference evidence="3" key="1">
    <citation type="journal article" date="2020" name="bioRxiv">
        <title>Comparative genomics of Chlamydomonas.</title>
        <authorList>
            <person name="Craig R.J."/>
            <person name="Hasan A.R."/>
            <person name="Ness R.W."/>
            <person name="Keightley P.D."/>
        </authorList>
    </citation>
    <scope>NUCLEOTIDE SEQUENCE</scope>
    <source>
        <strain evidence="3">CCAP 11/173</strain>
    </source>
</reference>
<comment type="caution">
    <text evidence="3">The sequence shown here is derived from an EMBL/GenBank/DDBJ whole genome shotgun (WGS) entry which is preliminary data.</text>
</comment>
<accession>A0A835SYR1</accession>
<dbReference type="Proteomes" id="UP000613740">
    <property type="component" value="Unassembled WGS sequence"/>
</dbReference>
<feature type="transmembrane region" description="Helical" evidence="2">
    <location>
        <begin position="151"/>
        <end position="174"/>
    </location>
</feature>